<dbReference type="Proteomes" id="UP000660708">
    <property type="component" value="Unassembled WGS sequence"/>
</dbReference>
<evidence type="ECO:0000313" key="1">
    <source>
        <dbReference type="EMBL" id="MBE0348256.1"/>
    </source>
</evidence>
<keyword evidence="2" id="KW-1185">Reference proteome</keyword>
<dbReference type="EMBL" id="AQHF01000032">
    <property type="protein sequence ID" value="MBE0348256.1"/>
    <property type="molecule type" value="Genomic_DNA"/>
</dbReference>
<sequence>MNKNITRALNAAASIQTAIDSMVKQQVALLSPIEPCAEDIHQASRLSESISYQSELLREAIQEVNELAQKQSDQLMISQGNQ</sequence>
<accession>A0A8I0T599</accession>
<organism evidence="1 2">
    <name type="scientific">Pseudoalteromonas peptidolytica F12-50-A1</name>
    <dbReference type="NCBI Taxonomy" id="1315280"/>
    <lineage>
        <taxon>Bacteria</taxon>
        <taxon>Pseudomonadati</taxon>
        <taxon>Pseudomonadota</taxon>
        <taxon>Gammaproteobacteria</taxon>
        <taxon>Alteromonadales</taxon>
        <taxon>Pseudoalteromonadaceae</taxon>
        <taxon>Pseudoalteromonas</taxon>
    </lineage>
</organism>
<name>A0A8I0T599_9GAMM</name>
<protein>
    <submittedName>
        <fullName evidence="1">Uncharacterized protein</fullName>
    </submittedName>
</protein>
<dbReference type="AlphaFoldDB" id="A0A8I0T599"/>
<dbReference type="RefSeq" id="WP_147389441.1">
    <property type="nucleotide sequence ID" value="NZ_AQHF01000032.1"/>
</dbReference>
<comment type="caution">
    <text evidence="1">The sequence shown here is derived from an EMBL/GenBank/DDBJ whole genome shotgun (WGS) entry which is preliminary data.</text>
</comment>
<evidence type="ECO:0000313" key="2">
    <source>
        <dbReference type="Proteomes" id="UP000660708"/>
    </source>
</evidence>
<proteinExistence type="predicted"/>
<reference evidence="1 2" key="1">
    <citation type="submission" date="2015-06" db="EMBL/GenBank/DDBJ databases">
        <title>Genome sequence of Pseudoalteromonas peptidolytica.</title>
        <authorList>
            <person name="Xie B.-B."/>
            <person name="Rong J.-C."/>
            <person name="Qin Q.-L."/>
            <person name="Zhang Y.-Z."/>
        </authorList>
    </citation>
    <scope>NUCLEOTIDE SEQUENCE [LARGE SCALE GENOMIC DNA]</scope>
    <source>
        <strain evidence="1 2">F12-50-A1</strain>
    </source>
</reference>
<gene>
    <name evidence="1" type="ORF">PPEP_a4535</name>
</gene>